<dbReference type="AlphaFoldDB" id="A0A5C4R5K1"/>
<evidence type="ECO:0000313" key="2">
    <source>
        <dbReference type="EMBL" id="TNH39195.1"/>
    </source>
</evidence>
<sequence length="285" mass="32141">MRVRVGHEFRIKVEQPTPLICLVAPEAARHDDFTAPEQVTTNPHVDVHEYRDLFGNICRRMVAPAGEFVLRGDVTLNDDEMWDDVDFAAQETRVEDLPDDALIYLMASRYVESDVLSQQAWDLFGHLQPGWGRVQAVLDHGHKVLTFDYGTASVFRTAHDASKGGMAVCRDFAHLALAYLRALNIPARYVNGYVGDIGVPKVDAPMDFAAWIEVYLSGRWWTFDPRNNERRLGRVVVARGRDAADVAMLASFGPHQLLDFTVWCHPVDETGQELDGMAFGQETRR</sequence>
<dbReference type="Proteomes" id="UP000304880">
    <property type="component" value="Unassembled WGS sequence"/>
</dbReference>
<dbReference type="RefSeq" id="WP_139598698.1">
    <property type="nucleotide sequence ID" value="NZ_VDDC01000017.1"/>
</dbReference>
<organism evidence="2 3">
    <name type="scientific">Paracoccus haeundaensis</name>
    <dbReference type="NCBI Taxonomy" id="225362"/>
    <lineage>
        <taxon>Bacteria</taxon>
        <taxon>Pseudomonadati</taxon>
        <taxon>Pseudomonadota</taxon>
        <taxon>Alphaproteobacteria</taxon>
        <taxon>Rhodobacterales</taxon>
        <taxon>Paracoccaceae</taxon>
        <taxon>Paracoccus</taxon>
    </lineage>
</organism>
<dbReference type="Gene3D" id="2.60.40.2250">
    <property type="match status" value="1"/>
</dbReference>
<gene>
    <name evidence="2" type="ORF">FHD67_10790</name>
</gene>
<comment type="caution">
    <text evidence="2">The sequence shown here is derived from an EMBL/GenBank/DDBJ whole genome shotgun (WGS) entry which is preliminary data.</text>
</comment>
<name>A0A5C4R5K1_9RHOB</name>
<protein>
    <submittedName>
        <fullName evidence="2">Transglutaminase family protein</fullName>
    </submittedName>
</protein>
<feature type="domain" description="Transglutaminase-like" evidence="1">
    <location>
        <begin position="161"/>
        <end position="227"/>
    </location>
</feature>
<dbReference type="SUPFAM" id="SSF54001">
    <property type="entry name" value="Cysteine proteinases"/>
    <property type="match status" value="1"/>
</dbReference>
<dbReference type="Gene3D" id="3.10.620.30">
    <property type="match status" value="1"/>
</dbReference>
<dbReference type="EMBL" id="VDDC01000017">
    <property type="protein sequence ID" value="TNH39195.1"/>
    <property type="molecule type" value="Genomic_DNA"/>
</dbReference>
<dbReference type="InterPro" id="IPR002931">
    <property type="entry name" value="Transglutaminase-like"/>
</dbReference>
<accession>A0A5C4R5K1</accession>
<reference evidence="2 3" key="1">
    <citation type="submission" date="2019-06" db="EMBL/GenBank/DDBJ databases">
        <authorList>
            <person name="Li J."/>
        </authorList>
    </citation>
    <scope>NUCLEOTIDE SEQUENCE [LARGE SCALE GENOMIC DNA]</scope>
    <source>
        <strain evidence="2 3">CGMCC 1.8012</strain>
    </source>
</reference>
<proteinExistence type="predicted"/>
<dbReference type="SMART" id="SM00460">
    <property type="entry name" value="TGc"/>
    <property type="match status" value="1"/>
</dbReference>
<keyword evidence="3" id="KW-1185">Reference proteome</keyword>
<dbReference type="PANTHER" id="PTHR33490:SF12">
    <property type="entry name" value="BLL5557 PROTEIN"/>
    <property type="match status" value="1"/>
</dbReference>
<dbReference type="InterPro" id="IPR038765">
    <property type="entry name" value="Papain-like_cys_pep_sf"/>
</dbReference>
<evidence type="ECO:0000259" key="1">
    <source>
        <dbReference type="SMART" id="SM00460"/>
    </source>
</evidence>
<evidence type="ECO:0000313" key="3">
    <source>
        <dbReference type="Proteomes" id="UP000304880"/>
    </source>
</evidence>
<dbReference type="PANTHER" id="PTHR33490">
    <property type="entry name" value="BLR5614 PROTEIN-RELATED"/>
    <property type="match status" value="1"/>
</dbReference>
<dbReference type="Pfam" id="PF01841">
    <property type="entry name" value="Transglut_core"/>
    <property type="match status" value="1"/>
</dbReference>